<reference evidence="4 5" key="1">
    <citation type="submission" date="2020-08" db="EMBL/GenBank/DDBJ databases">
        <authorList>
            <person name="Criscuolo A."/>
        </authorList>
    </citation>
    <scope>NUCLEOTIDE SEQUENCE [LARGE SCALE GENOMIC DNA]</scope>
    <source>
        <strain evidence="4">CIP111764</strain>
    </source>
</reference>
<dbReference type="InterPro" id="IPR036148">
    <property type="entry name" value="MmgE/PrpD_sf"/>
</dbReference>
<evidence type="ECO:0000313" key="4">
    <source>
        <dbReference type="EMBL" id="CAD5106922.1"/>
    </source>
</evidence>
<dbReference type="EMBL" id="CAJFCI010000028">
    <property type="protein sequence ID" value="CAD5106922.1"/>
    <property type="molecule type" value="Genomic_DNA"/>
</dbReference>
<dbReference type="Gene3D" id="3.30.1330.120">
    <property type="entry name" value="2-methylcitrate dehydratase PrpD"/>
    <property type="match status" value="1"/>
</dbReference>
<dbReference type="GO" id="GO:0016829">
    <property type="term" value="F:lyase activity"/>
    <property type="evidence" value="ECO:0007669"/>
    <property type="project" value="InterPro"/>
</dbReference>
<evidence type="ECO:0000259" key="3">
    <source>
        <dbReference type="Pfam" id="PF19305"/>
    </source>
</evidence>
<evidence type="ECO:0000259" key="2">
    <source>
        <dbReference type="Pfam" id="PF03972"/>
    </source>
</evidence>
<name>A0A7U7EL07_9GAMM</name>
<evidence type="ECO:0008006" key="6">
    <source>
        <dbReference type="Google" id="ProtNLM"/>
    </source>
</evidence>
<dbReference type="InterPro" id="IPR005656">
    <property type="entry name" value="MmgE_PrpD"/>
</dbReference>
<evidence type="ECO:0000256" key="1">
    <source>
        <dbReference type="ARBA" id="ARBA00006174"/>
    </source>
</evidence>
<feature type="domain" description="MmgE/PrpD N-terminal" evidence="2">
    <location>
        <begin position="5"/>
        <end position="232"/>
    </location>
</feature>
<dbReference type="SUPFAM" id="SSF103378">
    <property type="entry name" value="2-methylcitrate dehydratase PrpD"/>
    <property type="match status" value="1"/>
</dbReference>
<keyword evidence="5" id="KW-1185">Reference proteome</keyword>
<dbReference type="Proteomes" id="UP000583387">
    <property type="component" value="Unassembled WGS sequence"/>
</dbReference>
<proteinExistence type="inferred from homology"/>
<feature type="domain" description="MmgE/PrpD C-terminal" evidence="3">
    <location>
        <begin position="259"/>
        <end position="422"/>
    </location>
</feature>
<accession>A0A7U7EL07</accession>
<protein>
    <recommendedName>
        <fullName evidence="6">2-methylcitrate dehydratase PrpD</fullName>
    </recommendedName>
</protein>
<sequence>MNPIQRFLRTTRFEDLPVPVREQALRCLRDLVATAVAGSLTHLAAIVQRHAQQQFAAPVTGPRARPLLGGHAVSVSGAALVGAMSIDAMDAHDGHRLTKGHVGCALLPALVALLEASDTNPSGRQFLTLLAAGYEIGTRAGIALHATAPDYHTSGAWNAVNCAALGAHLLGADEQQFEQAIGIAEYHGPRSQMMRGVDHPSMLKDGSGWGSMAGVCAAFLAMDGFTGAPALTVRSPEVAAVWEDLGRRWLILDQYFKPYPCCRWAHPAIDAALSLTRQRRIPTDAIERIEVHTFHAATRLNQGRPATTEQAQYATAFPIAAALVHGQVGVEQIDGPGLDDPVVLALTQRIALVESAPYTSRFPAERWAHVRLQLKDGTLLESTPHTARGDPEQPLGDDLLHAKYTALTRPIWGEAKSQRVMATIMALAEPGSTFAGLLESLRH</sequence>
<evidence type="ECO:0000313" key="5">
    <source>
        <dbReference type="Proteomes" id="UP000583387"/>
    </source>
</evidence>
<comment type="caution">
    <text evidence="4">The sequence shown here is derived from an EMBL/GenBank/DDBJ whole genome shotgun (WGS) entry which is preliminary data.</text>
</comment>
<comment type="similarity">
    <text evidence="1">Belongs to the PrpD family.</text>
</comment>
<dbReference type="InterPro" id="IPR045336">
    <property type="entry name" value="MmgE_PrpD_N"/>
</dbReference>
<dbReference type="PANTHER" id="PTHR16943">
    <property type="entry name" value="2-METHYLCITRATE DEHYDRATASE-RELATED"/>
    <property type="match status" value="1"/>
</dbReference>
<dbReference type="RefSeq" id="WP_187670278.1">
    <property type="nucleotide sequence ID" value="NZ_CAJFCI010000028.1"/>
</dbReference>
<gene>
    <name evidence="4" type="ORF">PSEWESI4_01190</name>
</gene>
<dbReference type="InterPro" id="IPR042183">
    <property type="entry name" value="MmgE/PrpD_sf_1"/>
</dbReference>
<dbReference type="AlphaFoldDB" id="A0A7U7EL07"/>
<dbReference type="PANTHER" id="PTHR16943:SF8">
    <property type="entry name" value="2-METHYLCITRATE DEHYDRATASE"/>
    <property type="match status" value="1"/>
</dbReference>
<dbReference type="Gene3D" id="1.10.4100.10">
    <property type="entry name" value="2-methylcitrate dehydratase PrpD"/>
    <property type="match status" value="1"/>
</dbReference>
<dbReference type="InterPro" id="IPR042188">
    <property type="entry name" value="MmgE/PrpD_sf_2"/>
</dbReference>
<dbReference type="Pfam" id="PF19305">
    <property type="entry name" value="MmgE_PrpD_C"/>
    <property type="match status" value="1"/>
</dbReference>
<dbReference type="InterPro" id="IPR045337">
    <property type="entry name" value="MmgE_PrpD_C"/>
</dbReference>
<organism evidence="4 5">
    <name type="scientific">Zestomonas carbonaria</name>
    <dbReference type="NCBI Taxonomy" id="2762745"/>
    <lineage>
        <taxon>Bacteria</taxon>
        <taxon>Pseudomonadati</taxon>
        <taxon>Pseudomonadota</taxon>
        <taxon>Gammaproteobacteria</taxon>
        <taxon>Pseudomonadales</taxon>
        <taxon>Pseudomonadaceae</taxon>
        <taxon>Zestomonas</taxon>
    </lineage>
</organism>
<dbReference type="Pfam" id="PF03972">
    <property type="entry name" value="MmgE_PrpD_N"/>
    <property type="match status" value="1"/>
</dbReference>